<comment type="caution">
    <text evidence="4">The sequence shown here is derived from an EMBL/GenBank/DDBJ whole genome shotgun (WGS) entry which is preliminary data.</text>
</comment>
<dbReference type="AlphaFoldDB" id="A0A1V6UUM1"/>
<keyword evidence="5" id="KW-1185">Reference proteome</keyword>
<evidence type="ECO:0000256" key="1">
    <source>
        <dbReference type="ARBA" id="ARBA00022574"/>
    </source>
</evidence>
<dbReference type="GO" id="GO:0080008">
    <property type="term" value="C:Cul4-RING E3 ubiquitin ligase complex"/>
    <property type="evidence" value="ECO:0007669"/>
    <property type="project" value="TreeGrafter"/>
</dbReference>
<feature type="region of interest" description="Disordered" evidence="3">
    <location>
        <begin position="289"/>
        <end position="313"/>
    </location>
</feature>
<reference evidence="5" key="1">
    <citation type="journal article" date="2017" name="Nat. Microbiol.">
        <title>Global analysis of biosynthetic gene clusters reveals vast potential of secondary metabolite production in Penicillium species.</title>
        <authorList>
            <person name="Nielsen J.C."/>
            <person name="Grijseels S."/>
            <person name="Prigent S."/>
            <person name="Ji B."/>
            <person name="Dainat J."/>
            <person name="Nielsen K.F."/>
            <person name="Frisvad J.C."/>
            <person name="Workman M."/>
            <person name="Nielsen J."/>
        </authorList>
    </citation>
    <scope>NUCLEOTIDE SEQUENCE [LARGE SCALE GENOMIC DNA]</scope>
    <source>
        <strain evidence="5">IBT 31321</strain>
    </source>
</reference>
<dbReference type="InterPro" id="IPR015943">
    <property type="entry name" value="WD40/YVTN_repeat-like_dom_sf"/>
</dbReference>
<evidence type="ECO:0000256" key="2">
    <source>
        <dbReference type="ARBA" id="ARBA00022737"/>
    </source>
</evidence>
<feature type="region of interest" description="Disordered" evidence="3">
    <location>
        <begin position="33"/>
        <end position="52"/>
    </location>
</feature>
<name>A0A1V6UUM1_9EURO</name>
<keyword evidence="2" id="KW-0677">Repeat</keyword>
<sequence length="485" mass="54868">MSYASMAREIPGFYYDEEKKKYFKIQANHVASPSAQYTQQSVKRKRSELKTRENKTRFRQRENKEKIRKAASLRHPLVNVQREIGALISSSNARQEQQARIQASQLRRGELHRFEPWPNSYSIRHVLRNPRSGTLIAGSARGYESSVSVCFPDIDESQWSYDHTMERVLFREPYWLGSMSLSPSGYLLATMNEGPQGDCFLSAHLLPEPDEGGNYVWPTCTIPSSSLTTEIVLIPDFSVSHPIRIRPHYPMSFWCSAAQPTTSSAHFAIGTSEGLHTLEGTSNHWSLSKKPFKGNAVSTSNRRRSENNQGKTSVHAVEWMSPDVIAAGQKNSKIFLHDLRSGGSATRLQHNDAVMAMKKMDEHRLVAAGPSSLRMYDLRFVPEARKRHDSSKSYLNFHEFSSLPFPTFDLSTELGLLASPSQDCKIQLFSLQTGLQVSSPLTRHQYSSPPSCVRFEYGNDTPEWRGPHGPSLLVGTDDVVEQWTW</sequence>
<evidence type="ECO:0000313" key="4">
    <source>
        <dbReference type="EMBL" id="OQE42086.1"/>
    </source>
</evidence>
<dbReference type="InterPro" id="IPR052254">
    <property type="entry name" value="CUL4-DDB1_E3_ligase_receptor"/>
</dbReference>
<dbReference type="Gene3D" id="2.130.10.10">
    <property type="entry name" value="YVTN repeat-like/Quinoprotein amine dehydrogenase"/>
    <property type="match status" value="1"/>
</dbReference>
<dbReference type="STRING" id="36646.A0A1V6UUM1"/>
<protein>
    <submittedName>
        <fullName evidence="4">Uncharacterized protein</fullName>
    </submittedName>
</protein>
<evidence type="ECO:0000313" key="5">
    <source>
        <dbReference type="Proteomes" id="UP000191500"/>
    </source>
</evidence>
<dbReference type="Proteomes" id="UP000191500">
    <property type="component" value="Unassembled WGS sequence"/>
</dbReference>
<organism evidence="4 5">
    <name type="scientific">Penicillium coprophilum</name>
    <dbReference type="NCBI Taxonomy" id="36646"/>
    <lineage>
        <taxon>Eukaryota</taxon>
        <taxon>Fungi</taxon>
        <taxon>Dikarya</taxon>
        <taxon>Ascomycota</taxon>
        <taxon>Pezizomycotina</taxon>
        <taxon>Eurotiomycetes</taxon>
        <taxon>Eurotiomycetidae</taxon>
        <taxon>Eurotiales</taxon>
        <taxon>Aspergillaceae</taxon>
        <taxon>Penicillium</taxon>
    </lineage>
</organism>
<dbReference type="SUPFAM" id="SSF50978">
    <property type="entry name" value="WD40 repeat-like"/>
    <property type="match status" value="1"/>
</dbReference>
<dbReference type="PANTHER" id="PTHR44472:SF1">
    <property type="entry name" value="DDB1 AND CUL4 ASSOCIATED FACTOR 4"/>
    <property type="match status" value="1"/>
</dbReference>
<gene>
    <name evidence="4" type="ORF">PENCOP_c004G08695</name>
</gene>
<proteinExistence type="predicted"/>
<dbReference type="InterPro" id="IPR036322">
    <property type="entry name" value="WD40_repeat_dom_sf"/>
</dbReference>
<keyword evidence="1" id="KW-0853">WD repeat</keyword>
<evidence type="ECO:0000256" key="3">
    <source>
        <dbReference type="SAM" id="MobiDB-lite"/>
    </source>
</evidence>
<dbReference type="EMBL" id="MDDG01000004">
    <property type="protein sequence ID" value="OQE42086.1"/>
    <property type="molecule type" value="Genomic_DNA"/>
</dbReference>
<accession>A0A1V6UUM1</accession>
<dbReference type="PANTHER" id="PTHR44472">
    <property type="entry name" value="DDB1- AND CUL4-ASSOCIATED FACTOR 4-RELATED"/>
    <property type="match status" value="1"/>
</dbReference>